<organism evidence="1 2">
    <name type="scientific">Clostridium butyricum E4 str. BoNT E BL5262</name>
    <dbReference type="NCBI Taxonomy" id="632245"/>
    <lineage>
        <taxon>Bacteria</taxon>
        <taxon>Bacillati</taxon>
        <taxon>Bacillota</taxon>
        <taxon>Clostridia</taxon>
        <taxon>Eubacteriales</taxon>
        <taxon>Clostridiaceae</taxon>
        <taxon>Clostridium</taxon>
    </lineage>
</organism>
<gene>
    <name evidence="1" type="ORF">CLP_2714</name>
</gene>
<dbReference type="RefSeq" id="WP_003415027.1">
    <property type="nucleotide sequence ID" value="NZ_ACOM01000005.1"/>
</dbReference>
<dbReference type="HOGENOM" id="CLU_190522_0_0_9"/>
<dbReference type="EMBL" id="ACOM01000005">
    <property type="protein sequence ID" value="EEP54028.1"/>
    <property type="molecule type" value="Genomic_DNA"/>
</dbReference>
<accession>C4IHI3</accession>
<comment type="caution">
    <text evidence="1">The sequence shown here is derived from an EMBL/GenBank/DDBJ whole genome shotgun (WGS) entry which is preliminary data.</text>
</comment>
<evidence type="ECO:0000313" key="1">
    <source>
        <dbReference type="EMBL" id="EEP54028.1"/>
    </source>
</evidence>
<protein>
    <submittedName>
        <fullName evidence="1">Uncharacterized protein</fullName>
    </submittedName>
</protein>
<proteinExistence type="predicted"/>
<keyword evidence="2" id="KW-1185">Reference proteome</keyword>
<reference evidence="1 2" key="1">
    <citation type="submission" date="2009-08" db="EMBL/GenBank/DDBJ databases">
        <authorList>
            <person name="Shrivastava S."/>
            <person name="Brinkac L.B."/>
            <person name="Brown J.L."/>
            <person name="Bruce D.B."/>
            <person name="Detter C."/>
            <person name="Green L.D."/>
            <person name="Munk C.A."/>
            <person name="Rogers Y.C."/>
            <person name="Tapia R."/>
            <person name="Sims D.R."/>
            <person name="Smith L.A."/>
            <person name="Smith T.J."/>
            <person name="Sutton G."/>
            <person name="Brettin T."/>
        </authorList>
    </citation>
    <scope>NUCLEOTIDE SEQUENCE [LARGE SCALE GENOMIC DNA]</scope>
    <source>
        <strain evidence="2">E4 str. BoNT E BL5262</strain>
    </source>
</reference>
<dbReference type="eggNOG" id="ENOG50325EP">
    <property type="taxonomic scope" value="Bacteria"/>
</dbReference>
<dbReference type="AlphaFoldDB" id="C4IHI3"/>
<sequence>MTLTEFEKRYTKSRQGYIDMLTGRLVYCPCNIGFKITQDDCIESRDCNECWSEVKEYLKFRDE</sequence>
<dbReference type="Proteomes" id="UP000003081">
    <property type="component" value="Unassembled WGS sequence"/>
</dbReference>
<evidence type="ECO:0000313" key="2">
    <source>
        <dbReference type="Proteomes" id="UP000003081"/>
    </source>
</evidence>
<name>C4IHI3_CLOBU</name>